<proteinExistence type="predicted"/>
<protein>
    <submittedName>
        <fullName evidence="2">Uncharacterized protein</fullName>
    </submittedName>
</protein>
<dbReference type="EMBL" id="AGNL01001654">
    <property type="protein sequence ID" value="EJK76827.1"/>
    <property type="molecule type" value="Genomic_DNA"/>
</dbReference>
<keyword evidence="3" id="KW-1185">Reference proteome</keyword>
<evidence type="ECO:0000256" key="1">
    <source>
        <dbReference type="SAM" id="MobiDB-lite"/>
    </source>
</evidence>
<dbReference type="AlphaFoldDB" id="K0TQX9"/>
<organism evidence="2 3">
    <name type="scientific">Thalassiosira oceanica</name>
    <name type="common">Marine diatom</name>
    <dbReference type="NCBI Taxonomy" id="159749"/>
    <lineage>
        <taxon>Eukaryota</taxon>
        <taxon>Sar</taxon>
        <taxon>Stramenopiles</taxon>
        <taxon>Ochrophyta</taxon>
        <taxon>Bacillariophyta</taxon>
        <taxon>Coscinodiscophyceae</taxon>
        <taxon>Thalassiosirophycidae</taxon>
        <taxon>Thalassiosirales</taxon>
        <taxon>Thalassiosiraceae</taxon>
        <taxon>Thalassiosira</taxon>
    </lineage>
</organism>
<accession>K0TQX9</accession>
<name>K0TQX9_THAOC</name>
<reference evidence="2 3" key="1">
    <citation type="journal article" date="2012" name="Genome Biol.">
        <title>Genome and low-iron response of an oceanic diatom adapted to chronic iron limitation.</title>
        <authorList>
            <person name="Lommer M."/>
            <person name="Specht M."/>
            <person name="Roy A.S."/>
            <person name="Kraemer L."/>
            <person name="Andreson R."/>
            <person name="Gutowska M.A."/>
            <person name="Wolf J."/>
            <person name="Bergner S.V."/>
            <person name="Schilhabel M.B."/>
            <person name="Klostermeier U.C."/>
            <person name="Beiko R.G."/>
            <person name="Rosenstiel P."/>
            <person name="Hippler M."/>
            <person name="Laroche J."/>
        </authorList>
    </citation>
    <scope>NUCLEOTIDE SEQUENCE [LARGE SCALE GENOMIC DNA]</scope>
    <source>
        <strain evidence="2 3">CCMP1005</strain>
    </source>
</reference>
<feature type="region of interest" description="Disordered" evidence="1">
    <location>
        <begin position="1"/>
        <end position="38"/>
    </location>
</feature>
<dbReference type="Proteomes" id="UP000266841">
    <property type="component" value="Unassembled WGS sequence"/>
</dbReference>
<sequence length="119" mass="13271">MASYDARGRGGWRPHVSDGVYMPVTSSIRPPDTHDKSCRRCCDHPADARRFELRRRRVTNGQALAQGPYLKIQWAKRFDFGWNSALFQNSGPGGDRFAHATPVPQKVVPAGSATQNSPY</sequence>
<gene>
    <name evidence="2" type="ORF">THAOC_01389</name>
</gene>
<evidence type="ECO:0000313" key="3">
    <source>
        <dbReference type="Proteomes" id="UP000266841"/>
    </source>
</evidence>
<evidence type="ECO:0000313" key="2">
    <source>
        <dbReference type="EMBL" id="EJK76827.1"/>
    </source>
</evidence>
<comment type="caution">
    <text evidence="2">The sequence shown here is derived from an EMBL/GenBank/DDBJ whole genome shotgun (WGS) entry which is preliminary data.</text>
</comment>